<proteinExistence type="predicted"/>
<protein>
    <submittedName>
        <fullName evidence="2">Uncharacterized protein</fullName>
    </submittedName>
</protein>
<dbReference type="Proteomes" id="UP001642487">
    <property type="component" value="Chromosome 6"/>
</dbReference>
<sequence length="209" mass="22953">MEILTQPALPNTPNPSKTTISKQKPEVSGADDAQAAVTPIPELGNKLERSKSECKTPTSDEKTGEKRRILVPENGSMDGSKVPKSPAKLNLECKTPTPDEKTEAKQRILVPKNGSMDRSKVPKSPAKLNLECKTPTQRVKIGGIEFPKNGTPNRLKLPIAFKYPERYTSPTDLMISPISKGLLARTRKGAVPSKMHELRNPEMSLLYQS</sequence>
<dbReference type="EMBL" id="OZ021740">
    <property type="protein sequence ID" value="CAK9324959.1"/>
    <property type="molecule type" value="Genomic_DNA"/>
</dbReference>
<evidence type="ECO:0000313" key="2">
    <source>
        <dbReference type="EMBL" id="CAK9324959.1"/>
    </source>
</evidence>
<accession>A0ABP0YWP6</accession>
<name>A0ABP0YWP6_9ROSI</name>
<evidence type="ECO:0000256" key="1">
    <source>
        <dbReference type="SAM" id="MobiDB-lite"/>
    </source>
</evidence>
<feature type="compositionally biased region" description="Basic and acidic residues" evidence="1">
    <location>
        <begin position="45"/>
        <end position="70"/>
    </location>
</feature>
<evidence type="ECO:0000313" key="3">
    <source>
        <dbReference type="Proteomes" id="UP001642487"/>
    </source>
</evidence>
<dbReference type="PANTHER" id="PTHR36747:SF1">
    <property type="entry name" value="HYDROXYPROLINE-RICH GLYCOPROTEIN FAMILY PROTEIN"/>
    <property type="match status" value="1"/>
</dbReference>
<feature type="compositionally biased region" description="Polar residues" evidence="1">
    <location>
        <begin position="8"/>
        <end position="22"/>
    </location>
</feature>
<feature type="region of interest" description="Disordered" evidence="1">
    <location>
        <begin position="1"/>
        <end position="105"/>
    </location>
</feature>
<organism evidence="2 3">
    <name type="scientific">Citrullus colocynthis</name>
    <name type="common">colocynth</name>
    <dbReference type="NCBI Taxonomy" id="252529"/>
    <lineage>
        <taxon>Eukaryota</taxon>
        <taxon>Viridiplantae</taxon>
        <taxon>Streptophyta</taxon>
        <taxon>Embryophyta</taxon>
        <taxon>Tracheophyta</taxon>
        <taxon>Spermatophyta</taxon>
        <taxon>Magnoliopsida</taxon>
        <taxon>eudicotyledons</taxon>
        <taxon>Gunneridae</taxon>
        <taxon>Pentapetalae</taxon>
        <taxon>rosids</taxon>
        <taxon>fabids</taxon>
        <taxon>Cucurbitales</taxon>
        <taxon>Cucurbitaceae</taxon>
        <taxon>Benincaseae</taxon>
        <taxon>Citrullus</taxon>
    </lineage>
</organism>
<reference evidence="2 3" key="1">
    <citation type="submission" date="2024-03" db="EMBL/GenBank/DDBJ databases">
        <authorList>
            <person name="Gkanogiannis A."/>
            <person name="Becerra Lopez-Lavalle L."/>
        </authorList>
    </citation>
    <scope>NUCLEOTIDE SEQUENCE [LARGE SCALE GENOMIC DNA]</scope>
</reference>
<dbReference type="PANTHER" id="PTHR36747">
    <property type="entry name" value="HYDROXYPROLINE-RICH GLYCOPROTEIN FAMILY PROTEIN"/>
    <property type="match status" value="1"/>
</dbReference>
<gene>
    <name evidence="2" type="ORF">CITCOLO1_LOCUS17209</name>
</gene>
<keyword evidence="3" id="KW-1185">Reference proteome</keyword>